<protein>
    <submittedName>
        <fullName evidence="3">Sulfatase-modifying factor 1</fullName>
        <ecNumber evidence="3">1.8.99.-</ecNumber>
    </submittedName>
</protein>
<organism evidence="3 4">
    <name type="scientific">Nostocoides japonicum T1-X7</name>
    <dbReference type="NCBI Taxonomy" id="1194083"/>
    <lineage>
        <taxon>Bacteria</taxon>
        <taxon>Bacillati</taxon>
        <taxon>Actinomycetota</taxon>
        <taxon>Actinomycetes</taxon>
        <taxon>Micrococcales</taxon>
        <taxon>Intrasporangiaceae</taxon>
        <taxon>Nostocoides</taxon>
    </lineage>
</organism>
<gene>
    <name evidence="3" type="primary">SUMF</name>
    <name evidence="3" type="ORF">BN12_1930004</name>
</gene>
<dbReference type="STRING" id="1194083.BN12_1930004"/>
<dbReference type="InterPro" id="IPR016187">
    <property type="entry name" value="CTDL_fold"/>
</dbReference>
<dbReference type="Proteomes" id="UP000035721">
    <property type="component" value="Unassembled WGS sequence"/>
</dbReference>
<dbReference type="Gene3D" id="3.90.1580.10">
    <property type="entry name" value="paralog of FGE (formylglycine-generating enzyme)"/>
    <property type="match status" value="1"/>
</dbReference>
<dbReference type="AlphaFoldDB" id="A0A077LX20"/>
<dbReference type="InterPro" id="IPR042095">
    <property type="entry name" value="SUMF_sf"/>
</dbReference>
<dbReference type="EC" id="1.8.99.-" evidence="3"/>
<dbReference type="InterPro" id="IPR005532">
    <property type="entry name" value="SUMF_dom"/>
</dbReference>
<evidence type="ECO:0000313" key="3">
    <source>
        <dbReference type="EMBL" id="CCH77417.1"/>
    </source>
</evidence>
<proteinExistence type="predicted"/>
<keyword evidence="3" id="KW-0560">Oxidoreductase</keyword>
<dbReference type="PANTHER" id="PTHR23150:SF19">
    <property type="entry name" value="FORMYLGLYCINE-GENERATING ENZYME"/>
    <property type="match status" value="1"/>
</dbReference>
<evidence type="ECO:0000313" key="4">
    <source>
        <dbReference type="Proteomes" id="UP000035721"/>
    </source>
</evidence>
<dbReference type="EMBL" id="CAJB01000105">
    <property type="protein sequence ID" value="CCH77417.1"/>
    <property type="molecule type" value="Genomic_DNA"/>
</dbReference>
<comment type="caution">
    <text evidence="3">The sequence shown here is derived from an EMBL/GenBank/DDBJ whole genome shotgun (WGS) entry which is preliminary data.</text>
</comment>
<dbReference type="PANTHER" id="PTHR23150">
    <property type="entry name" value="SULFATASE MODIFYING FACTOR 1, 2"/>
    <property type="match status" value="1"/>
</dbReference>
<accession>A0A077LX20</accession>
<sequence>MTPPDTVVLDGGVFTMGSDRHYPEEAPAHPVRVDGFGVSPTQVTNAEFAAFVAATEYVTVAERPLDPADFPGAPVENLVPGSMVFVGTPGPVDLRHLSQWWRWTPGASWRAPLGPGSSVDGLGDHPVVHVAHEDAVAYATWCGARLPTEAEWELAARGGLDAAAFTWGEQPRPDGRIMANVWDGPDFPWRSTGESGWLRTSPVGSFPANGYGLFDMAGNVWEWTADYWTARHPEPAGHACCVPHNPRGGEAATSQDERQPQFRVPRRVIKGGSHLCADTYCLRYRPAARRPQPEDTGMSHVGFRCFYDAGSGGPGGSVGGGLGAGVASGDETGAPPSGMPRDAAARSDEARA</sequence>
<evidence type="ECO:0000259" key="2">
    <source>
        <dbReference type="Pfam" id="PF03781"/>
    </source>
</evidence>
<feature type="region of interest" description="Disordered" evidence="1">
    <location>
        <begin position="316"/>
        <end position="352"/>
    </location>
</feature>
<feature type="compositionally biased region" description="Gly residues" evidence="1">
    <location>
        <begin position="316"/>
        <end position="326"/>
    </location>
</feature>
<dbReference type="InterPro" id="IPR051043">
    <property type="entry name" value="Sulfatase_Mod_Factor_Kinase"/>
</dbReference>
<name>A0A077LX20_9MICO</name>
<dbReference type="Pfam" id="PF03781">
    <property type="entry name" value="FGE-sulfatase"/>
    <property type="match status" value="1"/>
</dbReference>
<dbReference type="RefSeq" id="WP_327152666.1">
    <property type="nucleotide sequence ID" value="NZ_HF570958.1"/>
</dbReference>
<dbReference type="SUPFAM" id="SSF56436">
    <property type="entry name" value="C-type lectin-like"/>
    <property type="match status" value="1"/>
</dbReference>
<keyword evidence="4" id="KW-1185">Reference proteome</keyword>
<feature type="domain" description="Sulfatase-modifying factor enzyme-like" evidence="2">
    <location>
        <begin position="3"/>
        <end position="305"/>
    </location>
</feature>
<dbReference type="GO" id="GO:0120147">
    <property type="term" value="F:formylglycine-generating oxidase activity"/>
    <property type="evidence" value="ECO:0007669"/>
    <property type="project" value="TreeGrafter"/>
</dbReference>
<feature type="compositionally biased region" description="Basic and acidic residues" evidence="1">
    <location>
        <begin position="343"/>
        <end position="352"/>
    </location>
</feature>
<evidence type="ECO:0000256" key="1">
    <source>
        <dbReference type="SAM" id="MobiDB-lite"/>
    </source>
</evidence>
<reference evidence="3 4" key="1">
    <citation type="journal article" date="2013" name="ISME J.">
        <title>A metabolic model for members of the genus Tetrasphaera involved in enhanced biological phosphorus removal.</title>
        <authorList>
            <person name="Kristiansen R."/>
            <person name="Nguyen H.T.T."/>
            <person name="Saunders A.M."/>
            <person name="Nielsen J.L."/>
            <person name="Wimmer R."/>
            <person name="Le V.Q."/>
            <person name="McIlroy S.J."/>
            <person name="Petrovski S."/>
            <person name="Seviour R.J."/>
            <person name="Calteau A."/>
            <person name="Nielsen K.L."/>
            <person name="Nielsen P.H."/>
        </authorList>
    </citation>
    <scope>NUCLEOTIDE SEQUENCE [LARGE SCALE GENOMIC DNA]</scope>
    <source>
        <strain evidence="3 4">T1-X7</strain>
    </source>
</reference>